<organism evidence="2 3">
    <name type="scientific">Amniculicola lignicola CBS 123094</name>
    <dbReference type="NCBI Taxonomy" id="1392246"/>
    <lineage>
        <taxon>Eukaryota</taxon>
        <taxon>Fungi</taxon>
        <taxon>Dikarya</taxon>
        <taxon>Ascomycota</taxon>
        <taxon>Pezizomycotina</taxon>
        <taxon>Dothideomycetes</taxon>
        <taxon>Pleosporomycetidae</taxon>
        <taxon>Pleosporales</taxon>
        <taxon>Amniculicolaceae</taxon>
        <taxon>Amniculicola</taxon>
    </lineage>
</organism>
<gene>
    <name evidence="2" type="ORF">P154DRAFT_619081</name>
</gene>
<evidence type="ECO:0000259" key="1">
    <source>
        <dbReference type="Pfam" id="PF06985"/>
    </source>
</evidence>
<dbReference type="InterPro" id="IPR052895">
    <property type="entry name" value="HetReg/Transcr_Mod"/>
</dbReference>
<keyword evidence="3" id="KW-1185">Reference proteome</keyword>
<dbReference type="PANTHER" id="PTHR24148:SF73">
    <property type="entry name" value="HET DOMAIN PROTEIN (AFU_ORTHOLOGUE AFUA_8G01020)"/>
    <property type="match status" value="1"/>
</dbReference>
<dbReference type="AlphaFoldDB" id="A0A6A5WII2"/>
<dbReference type="Pfam" id="PF06985">
    <property type="entry name" value="HET"/>
    <property type="match status" value="1"/>
</dbReference>
<evidence type="ECO:0000313" key="2">
    <source>
        <dbReference type="EMBL" id="KAF2001710.1"/>
    </source>
</evidence>
<name>A0A6A5WII2_9PLEO</name>
<protein>
    <submittedName>
        <fullName evidence="2">HET-domain-containing protein</fullName>
    </submittedName>
</protein>
<sequence length="565" mass="62930">MLWIDSICIDQTSIPERNQQVKHMGEIYTKAQRVVVWLGEKTAKSEIAFKYIEKLAGAAIISNVRARDHAFHMLLARMKEEGKQCAGPNIPVLDCLMQDVFSRTWFTRLWTIQEVALARKTIVVCGNTEISFEVLVYGSNVIAKLQAEPGSENTLTEHGVFSNSIALHNRLVQAIEHNRSPETKMFRISVARPTENPAPLRRSTILELARGKNATEKKDKVFALYGLFEALNIIIIGEVDYRHSLADIYVYETIAAMQEDRSLDMFYSLTNKSDALGLPSWIPDWSDTTSPRCTQYWAFAASGTSIPSSRGPFDGLKLAIYARTLDTISRVADNPMPLPTPSSSSTNPPFHTIIPTIHSWAHFCNPDFTTKATFPDSPYVTNYFSPAAFCEILVRGNAPLPDPWGAIDLPPTRIIQPEKARMDYLHDIAACWGPIATSSSTALLYERLMDYPSSIVSDDVLTGIERAIAGTPKARIFHRMVEIVSGGLDMFGTERGFLGTGLEGVREGDVVVLIAGLRMPFLLRPVGGMKNEWRVLGPVYVYGAMGGGEWWDEDDMDKVVEFVLV</sequence>
<evidence type="ECO:0000313" key="3">
    <source>
        <dbReference type="Proteomes" id="UP000799779"/>
    </source>
</evidence>
<dbReference type="Proteomes" id="UP000799779">
    <property type="component" value="Unassembled WGS sequence"/>
</dbReference>
<accession>A0A6A5WII2</accession>
<dbReference type="Pfam" id="PF26639">
    <property type="entry name" value="Het-6_barrel"/>
    <property type="match status" value="1"/>
</dbReference>
<dbReference type="InterPro" id="IPR010730">
    <property type="entry name" value="HET"/>
</dbReference>
<reference evidence="2" key="1">
    <citation type="journal article" date="2020" name="Stud. Mycol.">
        <title>101 Dothideomycetes genomes: a test case for predicting lifestyles and emergence of pathogens.</title>
        <authorList>
            <person name="Haridas S."/>
            <person name="Albert R."/>
            <person name="Binder M."/>
            <person name="Bloem J."/>
            <person name="Labutti K."/>
            <person name="Salamov A."/>
            <person name="Andreopoulos B."/>
            <person name="Baker S."/>
            <person name="Barry K."/>
            <person name="Bills G."/>
            <person name="Bluhm B."/>
            <person name="Cannon C."/>
            <person name="Castanera R."/>
            <person name="Culley D."/>
            <person name="Daum C."/>
            <person name="Ezra D."/>
            <person name="Gonzalez J."/>
            <person name="Henrissat B."/>
            <person name="Kuo A."/>
            <person name="Liang C."/>
            <person name="Lipzen A."/>
            <person name="Lutzoni F."/>
            <person name="Magnuson J."/>
            <person name="Mondo S."/>
            <person name="Nolan M."/>
            <person name="Ohm R."/>
            <person name="Pangilinan J."/>
            <person name="Park H.-J."/>
            <person name="Ramirez L."/>
            <person name="Alfaro M."/>
            <person name="Sun H."/>
            <person name="Tritt A."/>
            <person name="Yoshinaga Y."/>
            <person name="Zwiers L.-H."/>
            <person name="Turgeon B."/>
            <person name="Goodwin S."/>
            <person name="Spatafora J."/>
            <person name="Crous P."/>
            <person name="Grigoriev I."/>
        </authorList>
    </citation>
    <scope>NUCLEOTIDE SEQUENCE</scope>
    <source>
        <strain evidence="2">CBS 123094</strain>
    </source>
</reference>
<dbReference type="PANTHER" id="PTHR24148">
    <property type="entry name" value="ANKYRIN REPEAT DOMAIN-CONTAINING PROTEIN 39 HOMOLOG-RELATED"/>
    <property type="match status" value="1"/>
</dbReference>
<dbReference type="EMBL" id="ML977581">
    <property type="protein sequence ID" value="KAF2001710.1"/>
    <property type="molecule type" value="Genomic_DNA"/>
</dbReference>
<feature type="domain" description="Heterokaryon incompatibility" evidence="1">
    <location>
        <begin position="1"/>
        <end position="114"/>
    </location>
</feature>
<proteinExistence type="predicted"/>
<dbReference type="OrthoDB" id="194358at2759"/>